<organism evidence="2">
    <name type="scientific">Tanacetum cinerariifolium</name>
    <name type="common">Dalmatian daisy</name>
    <name type="synonym">Chrysanthemum cinerariifolium</name>
    <dbReference type="NCBI Taxonomy" id="118510"/>
    <lineage>
        <taxon>Eukaryota</taxon>
        <taxon>Viridiplantae</taxon>
        <taxon>Streptophyta</taxon>
        <taxon>Embryophyta</taxon>
        <taxon>Tracheophyta</taxon>
        <taxon>Spermatophyta</taxon>
        <taxon>Magnoliopsida</taxon>
        <taxon>eudicotyledons</taxon>
        <taxon>Gunneridae</taxon>
        <taxon>Pentapetalae</taxon>
        <taxon>asterids</taxon>
        <taxon>campanulids</taxon>
        <taxon>Asterales</taxon>
        <taxon>Asteraceae</taxon>
        <taxon>Asteroideae</taxon>
        <taxon>Anthemideae</taxon>
        <taxon>Anthemidinae</taxon>
        <taxon>Tanacetum</taxon>
    </lineage>
</organism>
<proteinExistence type="predicted"/>
<dbReference type="EMBL" id="BKCJ010003755">
    <property type="protein sequence ID" value="GEU56984.1"/>
    <property type="molecule type" value="Genomic_DNA"/>
</dbReference>
<feature type="coiled-coil region" evidence="1">
    <location>
        <begin position="114"/>
        <end position="141"/>
    </location>
</feature>
<sequence length="328" mass="38459">MEGLLFNKYKGDMVKVLRVWELREMLQAMREIMQQPKRSRNSAWFKEKMLFVHAQESGQTDDLYAHDSYCDDISLAKAILMANLSSYDSDVLTETLSKYVKEKESLLTTFTIFKKESKEKENKYIDKENDLENNIKELDNIVYKVGQSAQTVHMLTKPQVFYDDTHKQALGYQNLFYLKKAQRIKPTLYYGIVISKKYDVIYVDDSEETLILEEENFGKSFVPQKQLSAEQAFWLPISNPKSEQLVVPHTPVEIEILKELPKCSVDKKCFEIKKKKLLLENDRLLELIISQDLMHTAVNSLEDIDECESMRKSWCEEYNRNLTLEAEL</sequence>
<name>A0A6L2LA10_TANCI</name>
<evidence type="ECO:0000256" key="1">
    <source>
        <dbReference type="SAM" id="Coils"/>
    </source>
</evidence>
<protein>
    <submittedName>
        <fullName evidence="2">Uncharacterized protein</fullName>
    </submittedName>
</protein>
<evidence type="ECO:0000313" key="2">
    <source>
        <dbReference type="EMBL" id="GEU56984.1"/>
    </source>
</evidence>
<comment type="caution">
    <text evidence="2">The sequence shown here is derived from an EMBL/GenBank/DDBJ whole genome shotgun (WGS) entry which is preliminary data.</text>
</comment>
<dbReference type="AlphaFoldDB" id="A0A6L2LA10"/>
<keyword evidence="1" id="KW-0175">Coiled coil</keyword>
<accession>A0A6L2LA10</accession>
<gene>
    <name evidence="2" type="ORF">Tci_028962</name>
</gene>
<reference evidence="2" key="1">
    <citation type="journal article" date="2019" name="Sci. Rep.">
        <title>Draft genome of Tanacetum cinerariifolium, the natural source of mosquito coil.</title>
        <authorList>
            <person name="Yamashiro T."/>
            <person name="Shiraishi A."/>
            <person name="Satake H."/>
            <person name="Nakayama K."/>
        </authorList>
    </citation>
    <scope>NUCLEOTIDE SEQUENCE</scope>
</reference>